<dbReference type="RefSeq" id="WP_103925214.1">
    <property type="nucleotide sequence ID" value="NZ_FNVR01000014.1"/>
</dbReference>
<dbReference type="OrthoDB" id="605889at2"/>
<dbReference type="InterPro" id="IPR046867">
    <property type="entry name" value="AldOxase/xan_DH_MoCoBD2"/>
</dbReference>
<keyword evidence="1" id="KW-0812">Transmembrane</keyword>
<dbReference type="PANTHER" id="PTHR47495">
    <property type="entry name" value="ALDEHYDE DEHYDROGENASE"/>
    <property type="match status" value="1"/>
</dbReference>
<organism evidence="3 4">
    <name type="scientific">Algoriphagus boritolerans DSM 17298 = JCM 18970</name>
    <dbReference type="NCBI Taxonomy" id="1120964"/>
    <lineage>
        <taxon>Bacteria</taxon>
        <taxon>Pseudomonadati</taxon>
        <taxon>Bacteroidota</taxon>
        <taxon>Cytophagia</taxon>
        <taxon>Cytophagales</taxon>
        <taxon>Cyclobacteriaceae</taxon>
        <taxon>Algoriphagus</taxon>
    </lineage>
</organism>
<protein>
    <submittedName>
        <fullName evidence="3">Isoquinoline 1-oxidoreductase, beta subunit</fullName>
    </submittedName>
</protein>
<keyword evidence="4" id="KW-1185">Reference proteome</keyword>
<evidence type="ECO:0000256" key="1">
    <source>
        <dbReference type="SAM" id="Phobius"/>
    </source>
</evidence>
<dbReference type="EMBL" id="FNVR01000014">
    <property type="protein sequence ID" value="SEG12481.1"/>
    <property type="molecule type" value="Genomic_DNA"/>
</dbReference>
<dbReference type="PANTHER" id="PTHR47495:SF3">
    <property type="entry name" value="BLR6219 PROTEIN"/>
    <property type="match status" value="1"/>
</dbReference>
<gene>
    <name evidence="3" type="ORF">SAMN03080598_02558</name>
</gene>
<dbReference type="InterPro" id="IPR037165">
    <property type="entry name" value="AldOxase/xan_DH_Mopterin-bd_sf"/>
</dbReference>
<dbReference type="SUPFAM" id="SSF56003">
    <property type="entry name" value="Molybdenum cofactor-binding domain"/>
    <property type="match status" value="2"/>
</dbReference>
<feature type="transmembrane region" description="Helical" evidence="1">
    <location>
        <begin position="12"/>
        <end position="30"/>
    </location>
</feature>
<dbReference type="InterPro" id="IPR012368">
    <property type="entry name" value="OxRdtase_Mopterin-bd_su_IorB"/>
</dbReference>
<dbReference type="InterPro" id="IPR008274">
    <property type="entry name" value="AldOxase/xan_DH_MoCoBD1"/>
</dbReference>
<name>A0A1H5XL78_9BACT</name>
<dbReference type="InterPro" id="IPR000674">
    <property type="entry name" value="Ald_Oxase/Xan_DH_a/b"/>
</dbReference>
<dbReference type="STRING" id="1120964.GCA_001313265_03163"/>
<evidence type="ECO:0000259" key="2">
    <source>
        <dbReference type="SMART" id="SM01008"/>
    </source>
</evidence>
<keyword evidence="1" id="KW-1133">Transmembrane helix</keyword>
<dbReference type="SMART" id="SM01008">
    <property type="entry name" value="Ald_Xan_dh_C"/>
    <property type="match status" value="1"/>
</dbReference>
<feature type="domain" description="Aldehyde oxidase/xanthine dehydrogenase a/b hammerhead" evidence="2">
    <location>
        <begin position="211"/>
        <end position="288"/>
    </location>
</feature>
<keyword evidence="1" id="KW-0472">Membrane</keyword>
<dbReference type="Gene3D" id="3.30.365.10">
    <property type="entry name" value="Aldehyde oxidase/xanthine dehydrogenase, molybdopterin binding domain"/>
    <property type="match status" value="4"/>
</dbReference>
<dbReference type="Proteomes" id="UP000236736">
    <property type="component" value="Unassembled WGS sequence"/>
</dbReference>
<reference evidence="4" key="1">
    <citation type="submission" date="2016-10" db="EMBL/GenBank/DDBJ databases">
        <authorList>
            <person name="Varghese N."/>
            <person name="Submissions S."/>
        </authorList>
    </citation>
    <scope>NUCLEOTIDE SEQUENCE [LARGE SCALE GENOMIC DNA]</scope>
    <source>
        <strain evidence="4">DSM 17298</strain>
    </source>
</reference>
<proteinExistence type="predicted"/>
<dbReference type="AlphaFoldDB" id="A0A1H5XL78"/>
<dbReference type="PROSITE" id="PS51257">
    <property type="entry name" value="PROKAR_LIPOPROTEIN"/>
    <property type="match status" value="1"/>
</dbReference>
<dbReference type="Pfam" id="PF02738">
    <property type="entry name" value="MoCoBD_1"/>
    <property type="match status" value="1"/>
</dbReference>
<dbReference type="Gene3D" id="3.90.1170.50">
    <property type="entry name" value="Aldehyde oxidase/xanthine dehydrogenase, a/b hammerhead"/>
    <property type="match status" value="1"/>
</dbReference>
<dbReference type="PIRSF" id="PIRSF036389">
    <property type="entry name" value="IOR_B"/>
    <property type="match status" value="1"/>
</dbReference>
<dbReference type="InterPro" id="IPR052516">
    <property type="entry name" value="N-heterocyclic_Hydroxylase"/>
</dbReference>
<evidence type="ECO:0000313" key="3">
    <source>
        <dbReference type="EMBL" id="SEG12481.1"/>
    </source>
</evidence>
<evidence type="ECO:0000313" key="4">
    <source>
        <dbReference type="Proteomes" id="UP000236736"/>
    </source>
</evidence>
<dbReference type="Pfam" id="PF20256">
    <property type="entry name" value="MoCoBD_2"/>
    <property type="match status" value="2"/>
</dbReference>
<dbReference type="GO" id="GO:0016491">
    <property type="term" value="F:oxidoreductase activity"/>
    <property type="evidence" value="ECO:0007669"/>
    <property type="project" value="InterPro"/>
</dbReference>
<sequence length="721" mass="78424">MATLTKASRRDFLKIAGTSVGGLVIGFSWYSCDSPKMEVLSTDEILSQAKSFNSYLSISPTGDVVIYSPNPELGQNIKTSFPMVVAEELDADWEKVRVLQANLDTEKYDRQLTGGSGAMPHSWERLRKAGATAKFVLVAAAAKAWNVDASEITVEKGIISHKGSGKTGHFGEFVVEAATMTAPEEVTLKDKKDFKIIGTAVKNVDAKEMYTGKPMYGLDFYREGMLHAMIQRAPFGMKIKSVDDSAARGVSGVKDVVTFGTSVAVVGESTWPLMKAKKLLRIDYEPDGAVESTADHDRIFAELMANGKGEVKRKDGDFDAAIKNAAQVVTAEYQCPFVAHSPMEPENFFAHVQGDKVELIGPTQTPDRARQATAQLLGIPPENITVEITRLGGGFGRRLRADFVEEAVEVSRAMNAPVKVTWSREDELTGGAYRPAVRYRFEAGLDASGNMIAYKLRGVGMNAGNCTRENNFPSGAVENVLIESIEHKSSITTNAWRAPITNFLAYAEQSFLDEVALAAGKDPVQFRLDLLQQAKTSPVGGELGYDVDRMIGVVKAAAEKSNWGKDPNVKQGFSVYYSHRSYVAQVADIVMEGGSPVLKKVTAVTDCGMVVNPTGANHQVRGGIVDGMGHAMYGNLTFENGVPKQKNFDSYRLIRMKEVPEIDTHFLDTGFDPTGLGEPALPPTGGAIANAIFSATGRRLRSQPFIEQKEFSDIKLEIRRA</sequence>
<accession>A0A1H5XL78</accession>